<dbReference type="GO" id="GO:0033192">
    <property type="term" value="F:calmodulin-dependent protein phosphatase activity"/>
    <property type="evidence" value="ECO:0007669"/>
    <property type="project" value="InterPro"/>
</dbReference>
<comment type="caution">
    <text evidence="19">The sequence shown here is derived from an EMBL/GenBank/DDBJ whole genome shotgun (WGS) entry which is preliminary data.</text>
</comment>
<comment type="cofactor">
    <cofactor evidence="1">
        <name>Zn(2+)</name>
        <dbReference type="ChEBI" id="CHEBI:29105"/>
    </cofactor>
</comment>
<keyword evidence="12" id="KW-0665">Pyrimidine biosynthesis</keyword>
<dbReference type="InterPro" id="IPR023031">
    <property type="entry name" value="OPRT"/>
</dbReference>
<dbReference type="GO" id="GO:0046872">
    <property type="term" value="F:metal ion binding"/>
    <property type="evidence" value="ECO:0007669"/>
    <property type="project" value="UniProtKB-KW"/>
</dbReference>
<protein>
    <recommendedName>
        <fullName evidence="16">Serine/threonine-protein phosphatase</fullName>
        <ecNumber evidence="16">3.1.3.16</ecNumber>
    </recommendedName>
</protein>
<dbReference type="VEuPathDB" id="ToxoDB:cyc_04579"/>
<dbReference type="GO" id="GO:0097720">
    <property type="term" value="P:calcineurin-mediated signaling"/>
    <property type="evidence" value="ECO:0007669"/>
    <property type="project" value="InterPro"/>
</dbReference>
<evidence type="ECO:0000256" key="14">
    <source>
        <dbReference type="ARBA" id="ARBA00047761"/>
    </source>
</evidence>
<reference evidence="19 20" key="1">
    <citation type="journal article" date="2016" name="BMC Genomics">
        <title>Comparative genomics reveals Cyclospora cayetanensis possesses coccidia-like metabolism and invasion components but unique surface antigens.</title>
        <authorList>
            <person name="Liu S."/>
            <person name="Wang L."/>
            <person name="Zheng H."/>
            <person name="Xu Z."/>
            <person name="Roellig D.M."/>
            <person name="Li N."/>
            <person name="Frace M.A."/>
            <person name="Tang K."/>
            <person name="Arrowood M.J."/>
            <person name="Moss D.M."/>
            <person name="Zhang L."/>
            <person name="Feng Y."/>
            <person name="Xiao L."/>
        </authorList>
    </citation>
    <scope>NUCLEOTIDE SEQUENCE [LARGE SCALE GENOMIC DNA]</scope>
    <source>
        <strain evidence="19 20">CHN_HEN01</strain>
    </source>
</reference>
<dbReference type="GO" id="GO:0044205">
    <property type="term" value="P:'de novo' UMP biosynthetic process"/>
    <property type="evidence" value="ECO:0007669"/>
    <property type="project" value="UniProtKB-UniPathway"/>
</dbReference>
<dbReference type="EMBL" id="JROU02001965">
    <property type="protein sequence ID" value="OEH74677.1"/>
    <property type="molecule type" value="Genomic_DNA"/>
</dbReference>
<dbReference type="InterPro" id="IPR029057">
    <property type="entry name" value="PRTase-like"/>
</dbReference>
<dbReference type="InterPro" id="IPR043360">
    <property type="entry name" value="PP2B"/>
</dbReference>
<evidence type="ECO:0000256" key="16">
    <source>
        <dbReference type="RuleBase" id="RU004273"/>
    </source>
</evidence>
<feature type="region of interest" description="Disordered" evidence="17">
    <location>
        <begin position="744"/>
        <end position="763"/>
    </location>
</feature>
<comment type="cofactor">
    <cofactor evidence="2">
        <name>Fe(3+)</name>
        <dbReference type="ChEBI" id="CHEBI:29034"/>
    </cofactor>
</comment>
<evidence type="ECO:0000256" key="10">
    <source>
        <dbReference type="ARBA" id="ARBA00022860"/>
    </source>
</evidence>
<evidence type="ECO:0000256" key="5">
    <source>
        <dbReference type="ARBA" id="ARBA00022676"/>
    </source>
</evidence>
<dbReference type="InParanoid" id="A0A1D3CTZ9"/>
<evidence type="ECO:0000256" key="11">
    <source>
        <dbReference type="ARBA" id="ARBA00022912"/>
    </source>
</evidence>
<evidence type="ECO:0000256" key="15">
    <source>
        <dbReference type="ARBA" id="ARBA00048336"/>
    </source>
</evidence>
<keyword evidence="13" id="KW-0408">Iron</keyword>
<dbReference type="VEuPathDB" id="ToxoDB:LOC34621094"/>
<dbReference type="CDD" id="cd06223">
    <property type="entry name" value="PRTases_typeI"/>
    <property type="match status" value="1"/>
</dbReference>
<dbReference type="PRINTS" id="PR00114">
    <property type="entry name" value="STPHPHTASE"/>
</dbReference>
<dbReference type="VEuPathDB" id="ToxoDB:LOC113146745"/>
<evidence type="ECO:0000256" key="9">
    <source>
        <dbReference type="ARBA" id="ARBA00022833"/>
    </source>
</evidence>
<dbReference type="Pfam" id="PF00149">
    <property type="entry name" value="Metallophos"/>
    <property type="match status" value="1"/>
</dbReference>
<feature type="compositionally biased region" description="Low complexity" evidence="17">
    <location>
        <begin position="745"/>
        <end position="754"/>
    </location>
</feature>
<evidence type="ECO:0000256" key="4">
    <source>
        <dbReference type="ARBA" id="ARBA00009905"/>
    </source>
</evidence>
<evidence type="ECO:0000313" key="19">
    <source>
        <dbReference type="EMBL" id="OEH74677.1"/>
    </source>
</evidence>
<comment type="pathway">
    <text evidence="3">Pyrimidine metabolism; UMP biosynthesis via de novo pathway; UMP from orotate: step 1/2.</text>
</comment>
<comment type="catalytic activity">
    <reaction evidence="15 16">
        <text>O-phospho-L-threonyl-[protein] + H2O = L-threonyl-[protein] + phosphate</text>
        <dbReference type="Rhea" id="RHEA:47004"/>
        <dbReference type="Rhea" id="RHEA-COMP:11060"/>
        <dbReference type="Rhea" id="RHEA-COMP:11605"/>
        <dbReference type="ChEBI" id="CHEBI:15377"/>
        <dbReference type="ChEBI" id="CHEBI:30013"/>
        <dbReference type="ChEBI" id="CHEBI:43474"/>
        <dbReference type="ChEBI" id="CHEBI:61977"/>
        <dbReference type="EC" id="3.1.3.16"/>
    </reaction>
</comment>
<dbReference type="FunCoup" id="A0A1D3CTZ9">
    <property type="interactions" value="14"/>
</dbReference>
<dbReference type="InterPro" id="IPR004843">
    <property type="entry name" value="Calcineurin-like_PHP"/>
</dbReference>
<dbReference type="SMART" id="SM00156">
    <property type="entry name" value="PP2Ac"/>
    <property type="match status" value="1"/>
</dbReference>
<organism evidence="19 20">
    <name type="scientific">Cyclospora cayetanensis</name>
    <dbReference type="NCBI Taxonomy" id="88456"/>
    <lineage>
        <taxon>Eukaryota</taxon>
        <taxon>Sar</taxon>
        <taxon>Alveolata</taxon>
        <taxon>Apicomplexa</taxon>
        <taxon>Conoidasida</taxon>
        <taxon>Coccidia</taxon>
        <taxon>Eucoccidiorida</taxon>
        <taxon>Eimeriorina</taxon>
        <taxon>Eimeriidae</taxon>
        <taxon>Cyclospora</taxon>
    </lineage>
</organism>
<evidence type="ECO:0000256" key="1">
    <source>
        <dbReference type="ARBA" id="ARBA00001947"/>
    </source>
</evidence>
<evidence type="ECO:0000256" key="13">
    <source>
        <dbReference type="ARBA" id="ARBA00023004"/>
    </source>
</evidence>
<feature type="region of interest" description="Disordered" evidence="17">
    <location>
        <begin position="289"/>
        <end position="321"/>
    </location>
</feature>
<dbReference type="GO" id="GO:0004588">
    <property type="term" value="F:orotate phosphoribosyltransferase activity"/>
    <property type="evidence" value="ECO:0007669"/>
    <property type="project" value="InterPro"/>
</dbReference>
<keyword evidence="5" id="KW-0328">Glycosyltransferase</keyword>
<feature type="region of interest" description="Disordered" evidence="17">
    <location>
        <begin position="336"/>
        <end position="361"/>
    </location>
</feature>
<keyword evidence="10" id="KW-0112">Calmodulin-binding</keyword>
<gene>
    <name evidence="19" type="ORF">cyc_04579</name>
</gene>
<dbReference type="InterPro" id="IPR000836">
    <property type="entry name" value="PRTase_dom"/>
</dbReference>
<dbReference type="UniPathway" id="UPA00070">
    <property type="reaction ID" value="UER00119"/>
</dbReference>
<keyword evidence="8 16" id="KW-0378">Hydrolase</keyword>
<dbReference type="HAMAP" id="MF_01208">
    <property type="entry name" value="PyrE"/>
    <property type="match status" value="1"/>
</dbReference>
<evidence type="ECO:0000256" key="12">
    <source>
        <dbReference type="ARBA" id="ARBA00022975"/>
    </source>
</evidence>
<evidence type="ECO:0000256" key="2">
    <source>
        <dbReference type="ARBA" id="ARBA00001965"/>
    </source>
</evidence>
<dbReference type="SUPFAM" id="SSF56300">
    <property type="entry name" value="Metallo-dependent phosphatases"/>
    <property type="match status" value="1"/>
</dbReference>
<dbReference type="Pfam" id="PF00156">
    <property type="entry name" value="Pribosyltran"/>
    <property type="match status" value="1"/>
</dbReference>
<dbReference type="InterPro" id="IPR029052">
    <property type="entry name" value="Metallo-depent_PP-like"/>
</dbReference>
<dbReference type="InterPro" id="IPR041751">
    <property type="entry name" value="MPP_PP2B"/>
</dbReference>
<dbReference type="AlphaFoldDB" id="A0A1D3CTZ9"/>
<evidence type="ECO:0000256" key="7">
    <source>
        <dbReference type="ARBA" id="ARBA00022723"/>
    </source>
</evidence>
<name>A0A1D3CTZ9_9EIME</name>
<accession>A0A1D3CTZ9</accession>
<dbReference type="FunFam" id="3.60.21.10:FF:000031">
    <property type="entry name" value="Serine/threonine-protein phosphatase"/>
    <property type="match status" value="1"/>
</dbReference>
<keyword evidence="20" id="KW-1185">Reference proteome</keyword>
<proteinExistence type="inferred from homology"/>
<evidence type="ECO:0000259" key="18">
    <source>
        <dbReference type="PROSITE" id="PS00125"/>
    </source>
</evidence>
<feature type="domain" description="Serine/threonine specific protein phosphatases" evidence="18">
    <location>
        <begin position="480"/>
        <end position="485"/>
    </location>
</feature>
<dbReference type="EC" id="3.1.3.16" evidence="16"/>
<dbReference type="SUPFAM" id="SSF53271">
    <property type="entry name" value="PRTase-like"/>
    <property type="match status" value="1"/>
</dbReference>
<dbReference type="CDD" id="cd07416">
    <property type="entry name" value="MPP_PP2B"/>
    <property type="match status" value="1"/>
</dbReference>
<dbReference type="InterPro" id="IPR006186">
    <property type="entry name" value="Ser/Thr-sp_prot-phosphatase"/>
</dbReference>
<dbReference type="Proteomes" id="UP000095192">
    <property type="component" value="Unassembled WGS sequence"/>
</dbReference>
<keyword evidence="6" id="KW-0808">Transferase</keyword>
<evidence type="ECO:0000313" key="20">
    <source>
        <dbReference type="Proteomes" id="UP000095192"/>
    </source>
</evidence>
<evidence type="ECO:0000256" key="3">
    <source>
        <dbReference type="ARBA" id="ARBA00004889"/>
    </source>
</evidence>
<keyword evidence="9" id="KW-0862">Zinc</keyword>
<sequence length="842" mass="92999">MQLIAEAYAACIYESRIQYDVIFGPAYKGIPLATCTALVLASRYGQQAPFIYDRKEEKDHGEGGCLVGACELLTNGQHMVAINDRVGEGGSSSDSTVAGGIIPQGSSPPPLGSSSSGGSQEGRGPRVLVVDDVLTSGTALRSGIKKLQSAASRTELVALVVLLDRQEKREGSELSAAEAVGLEFNTKVLPILTFGDLLCFLDELMESEHDAGKREELLRHREDMLEYRRQYGAPGLGFLSSDPVCVSAVSGLIKMFKFCGSVQPLVLSEPHFSVAPRPPSCVVEPLRVGSLKPPSSHEPGASVRPPTKRRGPLPASSDPVGAPRITYIRMEPLSDPKHDRVVTSVQPPPAKPLSESVLYPRGQDNPPDWRELRAHLQREGRVWKEDCLEIIRKVTEITSNEPNLLRLSDPITGLVCVFSVVGDIHGQYYDLLKLLDVGGDPDTTQYLFLGDYVDRGSFSIEVLLLLYAIKLSHPSRVWLLRGNHECRQMTSFFNFRDECECKYDMNVYYAFMEAFDALPLAAVINGKFLALHGGLSPELKVLSQIGGINRFQEPPRGGLFCDLLWADPLDETKEDSGMQLAQGSDGAFIPNDVRGCSFFFAYTAASSFLDRNGLLSVLRAHEAQLEGYKMHQTNSKTGFPTVITIFSAPNYCDVYNNKGAVLKFENNTLNIQQFNYSPHPYHLPNFMDIFTWSIPFVSEKVTEMLYGILNPSLEEGEDDEEIDSIELPPEIVKIMHANIVLADESPAPRSRPPSAGTPISRERAEALRRKVQSVGRLMRVFKTIREENELIMQLKGCTPGDRIPVGLLIQGRQGLQNELEKFQNAKQIDAMNERRPDGASKR</sequence>
<keyword evidence="7" id="KW-0479">Metal-binding</keyword>
<evidence type="ECO:0000256" key="8">
    <source>
        <dbReference type="ARBA" id="ARBA00022801"/>
    </source>
</evidence>
<dbReference type="PANTHER" id="PTHR45673">
    <property type="entry name" value="SERINE/THREONINE-PROTEIN PHOSPHATASE 2B CATALYTIC SUBUNIT 1-RELATED"/>
    <property type="match status" value="1"/>
</dbReference>
<comment type="similarity">
    <text evidence="4">Belongs to the PPP phosphatase family. PP-2B subfamily.</text>
</comment>
<dbReference type="PROSITE" id="PS00125">
    <property type="entry name" value="SER_THR_PHOSPHATASE"/>
    <property type="match status" value="1"/>
</dbReference>
<comment type="catalytic activity">
    <reaction evidence="14">
        <text>O-phospho-L-seryl-[protein] + H2O = L-seryl-[protein] + phosphate</text>
        <dbReference type="Rhea" id="RHEA:20629"/>
        <dbReference type="Rhea" id="RHEA-COMP:9863"/>
        <dbReference type="Rhea" id="RHEA-COMP:11604"/>
        <dbReference type="ChEBI" id="CHEBI:15377"/>
        <dbReference type="ChEBI" id="CHEBI:29999"/>
        <dbReference type="ChEBI" id="CHEBI:43474"/>
        <dbReference type="ChEBI" id="CHEBI:83421"/>
        <dbReference type="EC" id="3.1.3.16"/>
    </reaction>
</comment>
<dbReference type="GO" id="GO:0005516">
    <property type="term" value="F:calmodulin binding"/>
    <property type="evidence" value="ECO:0007669"/>
    <property type="project" value="UniProtKB-KW"/>
</dbReference>
<evidence type="ECO:0000256" key="17">
    <source>
        <dbReference type="SAM" id="MobiDB-lite"/>
    </source>
</evidence>
<evidence type="ECO:0000256" key="6">
    <source>
        <dbReference type="ARBA" id="ARBA00022679"/>
    </source>
</evidence>
<feature type="region of interest" description="Disordered" evidence="17">
    <location>
        <begin position="84"/>
        <end position="123"/>
    </location>
</feature>
<dbReference type="Gene3D" id="3.60.21.10">
    <property type="match status" value="1"/>
</dbReference>
<keyword evidence="11" id="KW-0904">Protein phosphatase</keyword>
<dbReference type="Gene3D" id="3.40.50.2020">
    <property type="match status" value="1"/>
</dbReference>